<dbReference type="PIRSF" id="PIRSF000189">
    <property type="entry name" value="D-aa_oxidase"/>
    <property type="match status" value="1"/>
</dbReference>
<dbReference type="STRING" id="1522189.A0A316W677"/>
<dbReference type="PANTHER" id="PTHR11530:SF11">
    <property type="entry name" value="D-ASPARTATE OXIDASE"/>
    <property type="match status" value="1"/>
</dbReference>
<sequence length="430" mass="46126">MSVPPPSAAGQEGGKHVVILGAGVIGLSIGISLLDAPSQSSVPLAVTIVARDVPSSAETKQPASYASAWAGAHHVSDAKTAKSRWRDRKTFEVMQALISNTCGVRKSIDDVVHEGSAPPLGLFYTDQIEYWDAQQDAREDAEESKVLDWYPDYEPLPRSDLPAGVVSGCSMTTLSIHVAHYLPWLFERFQALGGRIIQSQVKSLQDALSAASSTAGPQANALVISPGLGARSIEGLQDPTYVLRGQTLLVEAPWLEHRIGAPGSRRRCRWQGTSVVRSQGFRDTYVIPRGEGKFIVGGTRLKDDEDSEGRSSTTTEILDRVLTICPHLVSPDATLEERKSATRGVRVAAVNVGFRPARDGGPRVERGGSASYPSISGREGEVPVVHCYGFGGIGYQASWGAAFEARQLVYEALGLPALRQESTLRSLSLV</sequence>
<dbReference type="InterPro" id="IPR006076">
    <property type="entry name" value="FAD-dep_OxRdtase"/>
</dbReference>
<dbReference type="Gene3D" id="3.30.9.10">
    <property type="entry name" value="D-Amino Acid Oxidase, subunit A, domain 2"/>
    <property type="match status" value="1"/>
</dbReference>
<comment type="cofactor">
    <cofactor evidence="1 6">
        <name>FAD</name>
        <dbReference type="ChEBI" id="CHEBI:57692"/>
    </cofactor>
</comment>
<dbReference type="Pfam" id="PF01266">
    <property type="entry name" value="DAO"/>
    <property type="match status" value="1"/>
</dbReference>
<feature type="domain" description="FAD dependent oxidoreductase" evidence="7">
    <location>
        <begin position="16"/>
        <end position="403"/>
    </location>
</feature>
<dbReference type="InterPro" id="IPR023209">
    <property type="entry name" value="DAO"/>
</dbReference>
<dbReference type="SUPFAM" id="SSF51971">
    <property type="entry name" value="Nucleotide-binding domain"/>
    <property type="match status" value="1"/>
</dbReference>
<comment type="similarity">
    <text evidence="2">Belongs to the DAMOX/DASOX family.</text>
</comment>
<dbReference type="AlphaFoldDB" id="A0A316W677"/>
<dbReference type="GeneID" id="37035579"/>
<evidence type="ECO:0000256" key="6">
    <source>
        <dbReference type="PIRSR" id="PIRSR000189-1"/>
    </source>
</evidence>
<evidence type="ECO:0000256" key="5">
    <source>
        <dbReference type="ARBA" id="ARBA00023002"/>
    </source>
</evidence>
<dbReference type="GO" id="GO:0005737">
    <property type="term" value="C:cytoplasm"/>
    <property type="evidence" value="ECO:0007669"/>
    <property type="project" value="TreeGrafter"/>
</dbReference>
<accession>A0A316W677</accession>
<evidence type="ECO:0000256" key="1">
    <source>
        <dbReference type="ARBA" id="ARBA00001974"/>
    </source>
</evidence>
<evidence type="ECO:0000256" key="3">
    <source>
        <dbReference type="ARBA" id="ARBA00022630"/>
    </source>
</evidence>
<evidence type="ECO:0000256" key="4">
    <source>
        <dbReference type="ARBA" id="ARBA00022827"/>
    </source>
</evidence>
<dbReference type="SUPFAM" id="SSF54373">
    <property type="entry name" value="FAD-linked reductases, C-terminal domain"/>
    <property type="match status" value="1"/>
</dbReference>
<evidence type="ECO:0000256" key="2">
    <source>
        <dbReference type="ARBA" id="ARBA00006730"/>
    </source>
</evidence>
<feature type="binding site" evidence="6">
    <location>
        <position position="343"/>
    </location>
    <ligand>
        <name>D-dopa</name>
        <dbReference type="ChEBI" id="CHEBI:149689"/>
    </ligand>
</feature>
<dbReference type="Proteomes" id="UP000245783">
    <property type="component" value="Unassembled WGS sequence"/>
</dbReference>
<reference evidence="8 9" key="1">
    <citation type="journal article" date="2018" name="Mol. Biol. Evol.">
        <title>Broad Genomic Sampling Reveals a Smut Pathogenic Ancestry of the Fungal Clade Ustilaginomycotina.</title>
        <authorList>
            <person name="Kijpornyongpan T."/>
            <person name="Mondo S.J."/>
            <person name="Barry K."/>
            <person name="Sandor L."/>
            <person name="Lee J."/>
            <person name="Lipzen A."/>
            <person name="Pangilinan J."/>
            <person name="LaButti K."/>
            <person name="Hainaut M."/>
            <person name="Henrissat B."/>
            <person name="Grigoriev I.V."/>
            <person name="Spatafora J.W."/>
            <person name="Aime M.C."/>
        </authorList>
    </citation>
    <scope>NUCLEOTIDE SEQUENCE [LARGE SCALE GENOMIC DNA]</scope>
    <source>
        <strain evidence="8 9">MCA 4658</strain>
    </source>
</reference>
<evidence type="ECO:0000259" key="7">
    <source>
        <dbReference type="Pfam" id="PF01266"/>
    </source>
</evidence>
<name>A0A316W677_9BASI</name>
<dbReference type="Gene3D" id="3.40.50.720">
    <property type="entry name" value="NAD(P)-binding Rossmann-like Domain"/>
    <property type="match status" value="1"/>
</dbReference>
<keyword evidence="4 6" id="KW-0274">FAD</keyword>
<dbReference type="FunCoup" id="A0A316W677">
    <property type="interactions" value="49"/>
</dbReference>
<protein>
    <submittedName>
        <fullName evidence="8">Nucleotide-binding domain-containing protein</fullName>
    </submittedName>
</protein>
<proteinExistence type="inferred from homology"/>
<keyword evidence="5" id="KW-0560">Oxidoreductase</keyword>
<organism evidence="8 9">
    <name type="scientific">Ceraceosorus guamensis</name>
    <dbReference type="NCBI Taxonomy" id="1522189"/>
    <lineage>
        <taxon>Eukaryota</taxon>
        <taxon>Fungi</taxon>
        <taxon>Dikarya</taxon>
        <taxon>Basidiomycota</taxon>
        <taxon>Ustilaginomycotina</taxon>
        <taxon>Exobasidiomycetes</taxon>
        <taxon>Ceraceosorales</taxon>
        <taxon>Ceraceosoraceae</taxon>
        <taxon>Ceraceosorus</taxon>
    </lineage>
</organism>
<dbReference type="GO" id="GO:0019478">
    <property type="term" value="P:D-amino acid catabolic process"/>
    <property type="evidence" value="ECO:0007669"/>
    <property type="project" value="TreeGrafter"/>
</dbReference>
<dbReference type="OrthoDB" id="2015447at2759"/>
<dbReference type="GO" id="GO:0003884">
    <property type="term" value="F:D-amino-acid oxidase activity"/>
    <property type="evidence" value="ECO:0007669"/>
    <property type="project" value="InterPro"/>
</dbReference>
<keyword evidence="9" id="KW-1185">Reference proteome</keyword>
<dbReference type="EMBL" id="KZ819372">
    <property type="protein sequence ID" value="PWN43165.1"/>
    <property type="molecule type" value="Genomic_DNA"/>
</dbReference>
<gene>
    <name evidence="8" type="ORF">IE81DRAFT_322676</name>
</gene>
<dbReference type="PANTHER" id="PTHR11530">
    <property type="entry name" value="D-AMINO ACID OXIDASE"/>
    <property type="match status" value="1"/>
</dbReference>
<dbReference type="RefSeq" id="XP_025370325.1">
    <property type="nucleotide sequence ID" value="XM_025513709.1"/>
</dbReference>
<dbReference type="GO" id="GO:0071949">
    <property type="term" value="F:FAD binding"/>
    <property type="evidence" value="ECO:0007669"/>
    <property type="project" value="InterPro"/>
</dbReference>
<keyword evidence="3" id="KW-0285">Flavoprotein</keyword>
<evidence type="ECO:0000313" key="9">
    <source>
        <dbReference type="Proteomes" id="UP000245783"/>
    </source>
</evidence>
<evidence type="ECO:0000313" key="8">
    <source>
        <dbReference type="EMBL" id="PWN43165.1"/>
    </source>
</evidence>
<dbReference type="InParanoid" id="A0A316W677"/>
<feature type="binding site" evidence="6">
    <location>
        <position position="201"/>
    </location>
    <ligand>
        <name>FAD</name>
        <dbReference type="ChEBI" id="CHEBI:57692"/>
    </ligand>
</feature>
<feature type="binding site" evidence="6">
    <location>
        <position position="392"/>
    </location>
    <ligand>
        <name>D-dopa</name>
        <dbReference type="ChEBI" id="CHEBI:149689"/>
    </ligand>
</feature>